<gene>
    <name evidence="1" type="ORF">E6O75_ATG03122</name>
</gene>
<sequence length="160" mass="18857">MDRDMTRFLQDFAIDLTGAQYGYDQVLQPWNDFETQWVKAFQRNIPLKDMRRMGDKNHREEREAMLASIESKRQNVDPRQFKLLDASWEGPRLVVKAMQLSLENWLRNVKSDMIKLFHSGEEYDDKTGDLLMTVTKSVKDLVNMLKKNAKIPSREPLATY</sequence>
<dbReference type="Proteomes" id="UP000298493">
    <property type="component" value="Unassembled WGS sequence"/>
</dbReference>
<proteinExistence type="predicted"/>
<dbReference type="AlphaFoldDB" id="A0A4Z1PE16"/>
<evidence type="ECO:0000313" key="1">
    <source>
        <dbReference type="EMBL" id="TID23486.1"/>
    </source>
</evidence>
<comment type="caution">
    <text evidence="1">The sequence shown here is derived from an EMBL/GenBank/DDBJ whole genome shotgun (WGS) entry which is preliminary data.</text>
</comment>
<protein>
    <submittedName>
        <fullName evidence="1">Uncharacterized protein</fullName>
    </submittedName>
</protein>
<organism evidence="1 2">
    <name type="scientific">Venturia nashicola</name>
    <dbReference type="NCBI Taxonomy" id="86259"/>
    <lineage>
        <taxon>Eukaryota</taxon>
        <taxon>Fungi</taxon>
        <taxon>Dikarya</taxon>
        <taxon>Ascomycota</taxon>
        <taxon>Pezizomycotina</taxon>
        <taxon>Dothideomycetes</taxon>
        <taxon>Pleosporomycetidae</taxon>
        <taxon>Venturiales</taxon>
        <taxon>Venturiaceae</taxon>
        <taxon>Venturia</taxon>
    </lineage>
</organism>
<keyword evidence="2" id="KW-1185">Reference proteome</keyword>
<dbReference type="EMBL" id="SNSC02000006">
    <property type="protein sequence ID" value="TID23486.1"/>
    <property type="molecule type" value="Genomic_DNA"/>
</dbReference>
<accession>A0A4Z1PE16</accession>
<name>A0A4Z1PE16_9PEZI</name>
<reference evidence="1 2" key="1">
    <citation type="submission" date="2019-04" db="EMBL/GenBank/DDBJ databases">
        <title>High contiguity whole genome sequence and gene annotation resource for two Venturia nashicola isolates.</title>
        <authorList>
            <person name="Prokchorchik M."/>
            <person name="Won K."/>
            <person name="Lee Y."/>
            <person name="Choi E.D."/>
            <person name="Segonzac C."/>
            <person name="Sohn K.H."/>
        </authorList>
    </citation>
    <scope>NUCLEOTIDE SEQUENCE [LARGE SCALE GENOMIC DNA]</scope>
    <source>
        <strain evidence="1 2">PRI2</strain>
    </source>
</reference>
<evidence type="ECO:0000313" key="2">
    <source>
        <dbReference type="Proteomes" id="UP000298493"/>
    </source>
</evidence>